<accession>A0A6A6YA53</accession>
<feature type="region of interest" description="Disordered" evidence="3">
    <location>
        <begin position="431"/>
        <end position="451"/>
    </location>
</feature>
<organism evidence="4">
    <name type="scientific">Mytilinidion resinicola</name>
    <dbReference type="NCBI Taxonomy" id="574789"/>
    <lineage>
        <taxon>Eukaryota</taxon>
        <taxon>Fungi</taxon>
        <taxon>Dikarya</taxon>
        <taxon>Ascomycota</taxon>
        <taxon>Pezizomycotina</taxon>
        <taxon>Dothideomycetes</taxon>
        <taxon>Pleosporomycetidae</taxon>
        <taxon>Mytilinidiales</taxon>
        <taxon>Mytilinidiaceae</taxon>
        <taxon>Mytilinidion</taxon>
    </lineage>
</organism>
<feature type="compositionally biased region" description="Polar residues" evidence="3">
    <location>
        <begin position="120"/>
        <end position="132"/>
    </location>
</feature>
<feature type="region of interest" description="Disordered" evidence="3">
    <location>
        <begin position="107"/>
        <end position="143"/>
    </location>
</feature>
<reference evidence="4 6" key="1">
    <citation type="journal article" date="2020" name="Stud. Mycol.">
        <title>101 Dothideomycetes genomes: a test case for predicting lifestyles and emergence of pathogens.</title>
        <authorList>
            <person name="Haridas S."/>
            <person name="Albert R."/>
            <person name="Binder M."/>
            <person name="Bloem J."/>
            <person name="Labutti K."/>
            <person name="Salamov A."/>
            <person name="Andreopoulos B."/>
            <person name="Baker S."/>
            <person name="Barry K."/>
            <person name="Bills G."/>
            <person name="Bluhm B."/>
            <person name="Cannon C."/>
            <person name="Castanera R."/>
            <person name="Culley D."/>
            <person name="Daum C."/>
            <person name="Ezra D."/>
            <person name="Gonzalez J."/>
            <person name="Henrissat B."/>
            <person name="Kuo A."/>
            <person name="Liang C."/>
            <person name="Lipzen A."/>
            <person name="Lutzoni F."/>
            <person name="Magnuson J."/>
            <person name="Mondo S."/>
            <person name="Nolan M."/>
            <person name="Ohm R."/>
            <person name="Pangilinan J."/>
            <person name="Park H.-J."/>
            <person name="Ramirez L."/>
            <person name="Alfaro M."/>
            <person name="Sun H."/>
            <person name="Tritt A."/>
            <person name="Yoshinaga Y."/>
            <person name="Zwiers L.-H."/>
            <person name="Turgeon B."/>
            <person name="Goodwin S."/>
            <person name="Spatafora J."/>
            <person name="Crous P."/>
            <person name="Grigoriev I."/>
        </authorList>
    </citation>
    <scope>NUCLEOTIDE SEQUENCE</scope>
    <source>
        <strain evidence="4 6">CBS 304.34</strain>
    </source>
</reference>
<reference evidence="6" key="3">
    <citation type="submission" date="2025-04" db="UniProtKB">
        <authorList>
            <consortium name="RefSeq"/>
        </authorList>
    </citation>
    <scope>IDENTIFICATION</scope>
    <source>
        <strain evidence="6">CBS 304.34</strain>
    </source>
</reference>
<dbReference type="Gene3D" id="6.10.280.230">
    <property type="match status" value="1"/>
</dbReference>
<keyword evidence="5" id="KW-1185">Reference proteome</keyword>
<dbReference type="GeneID" id="54463251"/>
<feature type="region of interest" description="Disordered" evidence="3">
    <location>
        <begin position="364"/>
        <end position="385"/>
    </location>
</feature>
<dbReference type="Proteomes" id="UP000504636">
    <property type="component" value="Unplaced"/>
</dbReference>
<dbReference type="GO" id="GO:0005778">
    <property type="term" value="C:peroxisomal membrane"/>
    <property type="evidence" value="ECO:0007669"/>
    <property type="project" value="TreeGrafter"/>
</dbReference>
<keyword evidence="1" id="KW-0677">Repeat</keyword>
<dbReference type="RefSeq" id="XP_033571838.1">
    <property type="nucleotide sequence ID" value="XM_033722358.1"/>
</dbReference>
<evidence type="ECO:0000313" key="6">
    <source>
        <dbReference type="RefSeq" id="XP_033571838.1"/>
    </source>
</evidence>
<gene>
    <name evidence="4 6" type="ORF">BDZ99DRAFT_480878</name>
</gene>
<feature type="compositionally biased region" description="Basic and acidic residues" evidence="3">
    <location>
        <begin position="372"/>
        <end position="381"/>
    </location>
</feature>
<keyword evidence="2" id="KW-0802">TPR repeat</keyword>
<dbReference type="GO" id="GO:0005052">
    <property type="term" value="F:peroxisome matrix targeting signal-1 binding"/>
    <property type="evidence" value="ECO:0007669"/>
    <property type="project" value="TreeGrafter"/>
</dbReference>
<feature type="compositionally biased region" description="Polar residues" evidence="3">
    <location>
        <begin position="431"/>
        <end position="444"/>
    </location>
</feature>
<feature type="compositionally biased region" description="Low complexity" evidence="3">
    <location>
        <begin position="133"/>
        <end position="143"/>
    </location>
</feature>
<dbReference type="GO" id="GO:0005829">
    <property type="term" value="C:cytosol"/>
    <property type="evidence" value="ECO:0007669"/>
    <property type="project" value="TreeGrafter"/>
</dbReference>
<dbReference type="OrthoDB" id="5407351at2759"/>
<dbReference type="PANTHER" id="PTHR10130">
    <property type="entry name" value="PEROXISOMAL TARGETING SIGNAL 1 RECEPTOR PEX5"/>
    <property type="match status" value="1"/>
</dbReference>
<evidence type="ECO:0000256" key="1">
    <source>
        <dbReference type="ARBA" id="ARBA00022737"/>
    </source>
</evidence>
<name>A0A6A6YA53_9PEZI</name>
<dbReference type="AlphaFoldDB" id="A0A6A6YA53"/>
<proteinExistence type="predicted"/>
<protein>
    <submittedName>
        <fullName evidence="4 6">Uncharacterized protein</fullName>
    </submittedName>
</protein>
<dbReference type="InterPro" id="IPR024111">
    <property type="entry name" value="PEX5/PEX5L"/>
</dbReference>
<dbReference type="GO" id="GO:0016560">
    <property type="term" value="P:protein import into peroxisome matrix, docking"/>
    <property type="evidence" value="ECO:0007669"/>
    <property type="project" value="TreeGrafter"/>
</dbReference>
<sequence>MADALCGPANPLQNFQKHTAADRTLQQDRLISRQSPSQSFRSTSNQNVGLLDPEFDAFQAGHAPPPHPDFQHLPPHLAHAQLQPRFSPQPQAGGWASDFQRLQISSPQPQQNHHFRPQASAAQSSWHQDFVSQQAPGAAQQAYQPPAQNMNMYGGMPGYGMGGYTGSTFGQSAFGRPMQEQNMSVAEGKQKADIAQFDESAFERAFAEAQAEVLQEEAAVEKVSTQLPAETDPILLGIRDKRYPVYLTMKLRSLISTGATTEAEVYLSHLEQTEQEGTLFIDISEAKWCIDTLDIVANRQHADIIPEEIETRVAALIQKINGRLMSMYPADLAISLDNNWPNLWADLEAAGYITHGRNALQPLQQEHGQQPRSKEQTRNEQDQMAQTAGKLLESVADNTSEKFQKSTFLELMRRLRDHEVRVEGDKVVETNSIDTTGNRPNSSGEHIPPAEQDLDIGRDFVSTINGHEPDLDAIPDSFSLSSISNVKASSSFANGCFFRRDGQLV</sequence>
<dbReference type="PANTHER" id="PTHR10130:SF0">
    <property type="entry name" value="GH08708P"/>
    <property type="match status" value="1"/>
</dbReference>
<evidence type="ECO:0000256" key="3">
    <source>
        <dbReference type="SAM" id="MobiDB-lite"/>
    </source>
</evidence>
<evidence type="ECO:0000313" key="5">
    <source>
        <dbReference type="Proteomes" id="UP000504636"/>
    </source>
</evidence>
<evidence type="ECO:0000313" key="4">
    <source>
        <dbReference type="EMBL" id="KAF2804874.1"/>
    </source>
</evidence>
<reference evidence="6" key="2">
    <citation type="submission" date="2020-04" db="EMBL/GenBank/DDBJ databases">
        <authorList>
            <consortium name="NCBI Genome Project"/>
        </authorList>
    </citation>
    <scope>NUCLEOTIDE SEQUENCE</scope>
    <source>
        <strain evidence="6">CBS 304.34</strain>
    </source>
</reference>
<evidence type="ECO:0000256" key="2">
    <source>
        <dbReference type="ARBA" id="ARBA00022803"/>
    </source>
</evidence>
<dbReference type="EMBL" id="MU003711">
    <property type="protein sequence ID" value="KAF2804874.1"/>
    <property type="molecule type" value="Genomic_DNA"/>
</dbReference>